<accession>A0A803Q2M2</accession>
<name>A0A803Q2M2_CANSA</name>
<dbReference type="EMBL" id="UZAU01000666">
    <property type="status" value="NOT_ANNOTATED_CDS"/>
    <property type="molecule type" value="Genomic_DNA"/>
</dbReference>
<reference evidence="1" key="1">
    <citation type="submission" date="2018-11" db="EMBL/GenBank/DDBJ databases">
        <authorList>
            <person name="Grassa J C."/>
        </authorList>
    </citation>
    <scope>NUCLEOTIDE SEQUENCE [LARGE SCALE GENOMIC DNA]</scope>
</reference>
<sequence length="184" mass="20503">MCTRSNWRRKLTKDRQRALDSCRSWPSNEQETLEVVVVLHERRASQLIKRKYTSCSNTTYFRNLCDVFDAGKNLKLLSMFCLDSSVATIGGVSRLDVIPRLVTNHLAEFKEYGQRGLYLGLDPANPVVNRATRWMPPPPQSFALATDASVVSGRGFVRLGGSATGCRGCGLVGVVIRSVRGFLY</sequence>
<organism evidence="1 2">
    <name type="scientific">Cannabis sativa</name>
    <name type="common">Hemp</name>
    <name type="synonym">Marijuana</name>
    <dbReference type="NCBI Taxonomy" id="3483"/>
    <lineage>
        <taxon>Eukaryota</taxon>
        <taxon>Viridiplantae</taxon>
        <taxon>Streptophyta</taxon>
        <taxon>Embryophyta</taxon>
        <taxon>Tracheophyta</taxon>
        <taxon>Spermatophyta</taxon>
        <taxon>Magnoliopsida</taxon>
        <taxon>eudicotyledons</taxon>
        <taxon>Gunneridae</taxon>
        <taxon>Pentapetalae</taxon>
        <taxon>rosids</taxon>
        <taxon>fabids</taxon>
        <taxon>Rosales</taxon>
        <taxon>Cannabaceae</taxon>
        <taxon>Cannabis</taxon>
    </lineage>
</organism>
<evidence type="ECO:0000313" key="1">
    <source>
        <dbReference type="EnsemblPlants" id="cds.evm.model.07.1431"/>
    </source>
</evidence>
<evidence type="ECO:0000313" key="2">
    <source>
        <dbReference type="Proteomes" id="UP000596661"/>
    </source>
</evidence>
<protein>
    <submittedName>
        <fullName evidence="1">Uncharacterized protein</fullName>
    </submittedName>
</protein>
<dbReference type="AlphaFoldDB" id="A0A803Q2M2"/>
<proteinExistence type="predicted"/>
<dbReference type="Gramene" id="evm.model.07.1431">
    <property type="protein sequence ID" value="cds.evm.model.07.1431"/>
    <property type="gene ID" value="evm.TU.07.1431"/>
</dbReference>
<dbReference type="Proteomes" id="UP000596661">
    <property type="component" value="Chromosome 7"/>
</dbReference>
<keyword evidence="2" id="KW-1185">Reference proteome</keyword>
<reference evidence="1" key="2">
    <citation type="submission" date="2021-03" db="UniProtKB">
        <authorList>
            <consortium name="EnsemblPlants"/>
        </authorList>
    </citation>
    <scope>IDENTIFICATION</scope>
</reference>
<dbReference type="EnsemblPlants" id="evm.model.07.1431">
    <property type="protein sequence ID" value="cds.evm.model.07.1431"/>
    <property type="gene ID" value="evm.TU.07.1431"/>
</dbReference>